<dbReference type="AlphaFoldDB" id="A0A9N8YM79"/>
<proteinExistence type="predicted"/>
<dbReference type="Gene3D" id="1.25.40.20">
    <property type="entry name" value="Ankyrin repeat-containing domain"/>
    <property type="match status" value="1"/>
</dbReference>
<protein>
    <submittedName>
        <fullName evidence="1">4686_t:CDS:1</fullName>
    </submittedName>
</protein>
<organism evidence="1 2">
    <name type="scientific">Ambispora gerdemannii</name>
    <dbReference type="NCBI Taxonomy" id="144530"/>
    <lineage>
        <taxon>Eukaryota</taxon>
        <taxon>Fungi</taxon>
        <taxon>Fungi incertae sedis</taxon>
        <taxon>Mucoromycota</taxon>
        <taxon>Glomeromycotina</taxon>
        <taxon>Glomeromycetes</taxon>
        <taxon>Archaeosporales</taxon>
        <taxon>Ambisporaceae</taxon>
        <taxon>Ambispora</taxon>
    </lineage>
</organism>
<accession>A0A9N8YM79</accession>
<dbReference type="EMBL" id="CAJVPL010000079">
    <property type="protein sequence ID" value="CAG8442923.1"/>
    <property type="molecule type" value="Genomic_DNA"/>
</dbReference>
<dbReference type="OrthoDB" id="539213at2759"/>
<dbReference type="SUPFAM" id="SSF48403">
    <property type="entry name" value="Ankyrin repeat"/>
    <property type="match status" value="1"/>
</dbReference>
<name>A0A9N8YM79_9GLOM</name>
<dbReference type="SMART" id="SM00248">
    <property type="entry name" value="ANK"/>
    <property type="match status" value="2"/>
</dbReference>
<dbReference type="InterPro" id="IPR036770">
    <property type="entry name" value="Ankyrin_rpt-contain_sf"/>
</dbReference>
<gene>
    <name evidence="1" type="ORF">AGERDE_LOCUS1204</name>
</gene>
<dbReference type="Proteomes" id="UP000789831">
    <property type="component" value="Unassembled WGS sequence"/>
</dbReference>
<keyword evidence="2" id="KW-1185">Reference proteome</keyword>
<dbReference type="Pfam" id="PF12796">
    <property type="entry name" value="Ank_2"/>
    <property type="match status" value="1"/>
</dbReference>
<evidence type="ECO:0000313" key="2">
    <source>
        <dbReference type="Proteomes" id="UP000789831"/>
    </source>
</evidence>
<dbReference type="InterPro" id="IPR002110">
    <property type="entry name" value="Ankyrin_rpt"/>
</dbReference>
<evidence type="ECO:0000313" key="1">
    <source>
        <dbReference type="EMBL" id="CAG8442923.1"/>
    </source>
</evidence>
<reference evidence="1" key="1">
    <citation type="submission" date="2021-06" db="EMBL/GenBank/DDBJ databases">
        <authorList>
            <person name="Kallberg Y."/>
            <person name="Tangrot J."/>
            <person name="Rosling A."/>
        </authorList>
    </citation>
    <scope>NUCLEOTIDE SEQUENCE</scope>
    <source>
        <strain evidence="1">MT106</strain>
    </source>
</reference>
<sequence length="233" mass="26431">MSDNLTIEKLPVEVLQQIFIFSSNHNFPLVSRTFYQIATAHSSVKTHWLLHKVHYDFKHVLDRGLKWKFFNKDILLQLDNLYYQSQVNSESMKPTTFIPFDEGSIPPRLLTMPDPDGKAYEMVKILLDRGASPDEPQGYPLLKSVSLGRLAMARLLISYKANVSIGDNSAMLISVDKNNFDMVKLLMEHGVKPDAKSLEKSIKKHLSEMTQFLLDHGAIPDGNVIAAIHNDTH</sequence>
<comment type="caution">
    <text evidence="1">The sequence shown here is derived from an EMBL/GenBank/DDBJ whole genome shotgun (WGS) entry which is preliminary data.</text>
</comment>